<dbReference type="EMBL" id="PKPZ01000001">
    <property type="protein sequence ID" value="RPB43205.1"/>
    <property type="molecule type" value="Genomic_DNA"/>
</dbReference>
<reference evidence="1 2" key="1">
    <citation type="journal article" date="2018" name="AMB Express">
        <title>Occurrence and significance of pathogenicity and fitness islands in environmental vibrios.</title>
        <authorList>
            <person name="Klein S."/>
            <person name="Pipes S."/>
            <person name="Lovell C.R."/>
        </authorList>
    </citation>
    <scope>NUCLEOTIDE SEQUENCE [LARGE SCALE GENOMIC DNA]</scope>
    <source>
        <strain evidence="1 2">JBS-8-11-1</strain>
    </source>
</reference>
<comment type="caution">
    <text evidence="1">The sequence shown here is derived from an EMBL/GenBank/DDBJ whole genome shotgun (WGS) entry which is preliminary data.</text>
</comment>
<gene>
    <name evidence="1" type="ORF">CYQ91_01530</name>
</gene>
<evidence type="ECO:0000313" key="1">
    <source>
        <dbReference type="EMBL" id="RPB43205.1"/>
    </source>
</evidence>
<protein>
    <submittedName>
        <fullName evidence="1">Uncharacterized protein</fullName>
    </submittedName>
</protein>
<dbReference type="AlphaFoldDB" id="A0AAX1XTM8"/>
<name>A0AAX1XTM8_9VIBR</name>
<sequence length="59" mass="6794">MIQDLLYEYFVVKGISIYPQRADIRFLVSLRLAGMTLQEMLGDRHSPYDGLSTIIQCLT</sequence>
<dbReference type="Proteomes" id="UP000283878">
    <property type="component" value="Unassembled WGS sequence"/>
</dbReference>
<accession>A0AAX1XTM8</accession>
<proteinExistence type="predicted"/>
<evidence type="ECO:0000313" key="2">
    <source>
        <dbReference type="Proteomes" id="UP000283878"/>
    </source>
</evidence>
<organism evidence="1 2">
    <name type="scientific">Vibrio diabolicus</name>
    <dbReference type="NCBI Taxonomy" id="50719"/>
    <lineage>
        <taxon>Bacteria</taxon>
        <taxon>Pseudomonadati</taxon>
        <taxon>Pseudomonadota</taxon>
        <taxon>Gammaproteobacteria</taxon>
        <taxon>Vibrionales</taxon>
        <taxon>Vibrionaceae</taxon>
        <taxon>Vibrio</taxon>
        <taxon>Vibrio diabolicus subgroup</taxon>
    </lineage>
</organism>